<dbReference type="PROSITE" id="PS50600">
    <property type="entry name" value="ULP_PROTEASE"/>
    <property type="match status" value="1"/>
</dbReference>
<comment type="caution">
    <text evidence="8">The sequence shown here is derived from an EMBL/GenBank/DDBJ whole genome shotgun (WGS) entry which is preliminary data.</text>
</comment>
<comment type="similarity">
    <text evidence="1">Belongs to the peptidase C48 family.</text>
</comment>
<keyword evidence="3" id="KW-0645">Protease</keyword>
<feature type="compositionally biased region" description="Basic and acidic residues" evidence="6">
    <location>
        <begin position="127"/>
        <end position="141"/>
    </location>
</feature>
<feature type="region of interest" description="Disordered" evidence="6">
    <location>
        <begin position="1"/>
        <end position="113"/>
    </location>
</feature>
<sequence length="1105" mass="121881">MAATKGFLRNLGFQARNTLDSPSPGTKRDASYRPHTDGPTAKRQKPAKFLGSQHSSQDMDLDMERVSATQYASQESGKPSFSNGVPEFRNVETNLGPRRSDRRARRSTGSQSPCLVPLRTIRFHGSELENDRIMEHDELAPDSRTQTRRTHQLGNSSKRRLDTPGLTNSFGDGADGQFHPRQQVMTRFGKPAGNGASFEADELSQPHPSPSMANKKLVRGSAKAPTPSLSRKGDIAPTKWEPCLQVRSAVCEQTHRYLGPNVKPAKPEEGKGCYLQPEGESRNLRAFSSNGSPVDEYPWLKITVNVKMLHWHPDSPIIKIAQPADPSRSIGAKMVIRFYDNADAQSAAMWAVDVLHLQHVYKEDSAKLHQTYEKTAREIGDHVSATSSVKTPIHDVARFQPIGRKGAQNSETIKASGASTPASISSAVPLRSRMTLRDPMSASTRASRTEDDDVAEIPLSTRQQSLRSTRNRRAATVIQAPSPQPIAPRWSEAEEHLDWDRDWQLPLTYQRTTVDKDDIPRLDEGQCLNDNLIGFGLQYLFQMQAARDPSLSKRVYMHNSFFYDKLRSDRSYEGKINYAGVRSWTAKVDLLSYDYIVVPVNEHFHWWVAIICNPGRLDPDAPRSSTEGNGGFLNEYGDGSTKPTNPRGPSPDLEMTDVVGKPPLLPPQESKATQSQHPPTDKSIDIVTSDILPSVGNSNVVDLIADDDTGDKNTPSRVGRSTKRGRKSLGPPPRRYGPEDPRIITMDSLGQSHSPAVGALKTYLVAEFKDKRNKIIDELPTVLGMKAKNIPEQNNFCDCGVYLLGYMQEFLKNPDQFVNTLLQNERPKWNVNPVKLRETWRDTIFAEQKGHQERCLEEKTKKRTVASSKGRLLEPAVEAKTNPQSTAPTPSASLMRSAEADIPPGPSREVTAVPAQAQPIRPELVTVSPRSEGLPVSGHRSVVQHPHRPGEGGDPAVSPLPKSPTTPRARPSHQEGSSDEVMLVPASGHVIHPSIEKKFEGDIGFLPLLPESSPAQRSPRSARLLITSPPTRKTASEVQEAGGPAFGRHGSEIRSARRQGKGFIASLSTSPSAPSRASNWNTLRSSVGRVEKAELLRDHVDLTDD</sequence>
<feature type="region of interest" description="Disordered" evidence="6">
    <location>
        <begin position="127"/>
        <end position="177"/>
    </location>
</feature>
<dbReference type="GO" id="GO:0070139">
    <property type="term" value="F:SUMO-specific endopeptidase activity"/>
    <property type="evidence" value="ECO:0007669"/>
    <property type="project" value="TreeGrafter"/>
</dbReference>
<feature type="compositionally biased region" description="Polar residues" evidence="6">
    <location>
        <begin position="67"/>
        <end position="83"/>
    </location>
</feature>
<evidence type="ECO:0000256" key="4">
    <source>
        <dbReference type="ARBA" id="ARBA00022786"/>
    </source>
</evidence>
<dbReference type="GO" id="GO:0006508">
    <property type="term" value="P:proteolysis"/>
    <property type="evidence" value="ECO:0007669"/>
    <property type="project" value="UniProtKB-KW"/>
</dbReference>
<dbReference type="GO" id="GO:0005634">
    <property type="term" value="C:nucleus"/>
    <property type="evidence" value="ECO:0007669"/>
    <property type="project" value="TreeGrafter"/>
</dbReference>
<dbReference type="Pfam" id="PF02902">
    <property type="entry name" value="Peptidase_C48"/>
    <property type="match status" value="1"/>
</dbReference>
<feature type="domain" description="Ubiquitin-like protease family profile" evidence="7">
    <location>
        <begin position="512"/>
        <end position="810"/>
    </location>
</feature>
<evidence type="ECO:0000256" key="3">
    <source>
        <dbReference type="ARBA" id="ARBA00022670"/>
    </source>
</evidence>
<organism evidence="8 9">
    <name type="scientific">Lasiosphaeris hirsuta</name>
    <dbReference type="NCBI Taxonomy" id="260670"/>
    <lineage>
        <taxon>Eukaryota</taxon>
        <taxon>Fungi</taxon>
        <taxon>Dikarya</taxon>
        <taxon>Ascomycota</taxon>
        <taxon>Pezizomycotina</taxon>
        <taxon>Sordariomycetes</taxon>
        <taxon>Sordariomycetidae</taxon>
        <taxon>Sordariales</taxon>
        <taxon>Lasiosphaeriaceae</taxon>
        <taxon>Lasiosphaeris</taxon>
    </lineage>
</organism>
<feature type="region of interest" description="Disordered" evidence="6">
    <location>
        <begin position="403"/>
        <end position="426"/>
    </location>
</feature>
<dbReference type="InterPro" id="IPR051947">
    <property type="entry name" value="Sentrin-specific_protease"/>
</dbReference>
<feature type="compositionally biased region" description="Polar residues" evidence="6">
    <location>
        <begin position="881"/>
        <end position="894"/>
    </location>
</feature>
<keyword evidence="5" id="KW-0378">Hydrolase</keyword>
<evidence type="ECO:0000259" key="7">
    <source>
        <dbReference type="PROSITE" id="PS50600"/>
    </source>
</evidence>
<evidence type="ECO:0000313" key="9">
    <source>
        <dbReference type="Proteomes" id="UP001172102"/>
    </source>
</evidence>
<dbReference type="Proteomes" id="UP001172102">
    <property type="component" value="Unassembled WGS sequence"/>
</dbReference>
<dbReference type="GO" id="GO:0005737">
    <property type="term" value="C:cytoplasm"/>
    <property type="evidence" value="ECO:0007669"/>
    <property type="project" value="TreeGrafter"/>
</dbReference>
<dbReference type="Gene3D" id="3.40.395.10">
    <property type="entry name" value="Adenoviral Proteinase, Chain A"/>
    <property type="match status" value="1"/>
</dbReference>
<reference evidence="8" key="1">
    <citation type="submission" date="2023-06" db="EMBL/GenBank/DDBJ databases">
        <title>Genome-scale phylogeny and comparative genomics of the fungal order Sordariales.</title>
        <authorList>
            <consortium name="Lawrence Berkeley National Laboratory"/>
            <person name="Hensen N."/>
            <person name="Bonometti L."/>
            <person name="Westerberg I."/>
            <person name="Brannstrom I.O."/>
            <person name="Guillou S."/>
            <person name="Cros-Aarteil S."/>
            <person name="Calhoun S."/>
            <person name="Haridas S."/>
            <person name="Kuo A."/>
            <person name="Mondo S."/>
            <person name="Pangilinan J."/>
            <person name="Riley R."/>
            <person name="Labutti K."/>
            <person name="Andreopoulos B."/>
            <person name="Lipzen A."/>
            <person name="Chen C."/>
            <person name="Yanf M."/>
            <person name="Daum C."/>
            <person name="Ng V."/>
            <person name="Clum A."/>
            <person name="Steindorff A."/>
            <person name="Ohm R."/>
            <person name="Martin F."/>
            <person name="Silar P."/>
            <person name="Natvig D."/>
            <person name="Lalanne C."/>
            <person name="Gautier V."/>
            <person name="Ament-Velasquez S.L."/>
            <person name="Kruys A."/>
            <person name="Hutchinson M.I."/>
            <person name="Powell A.J."/>
            <person name="Barry K."/>
            <person name="Miller A.N."/>
            <person name="Grigoriev I.V."/>
            <person name="Debuchy R."/>
            <person name="Gladieux P."/>
            <person name="Thoren M.H."/>
            <person name="Johannesson H."/>
        </authorList>
    </citation>
    <scope>NUCLEOTIDE SEQUENCE</scope>
    <source>
        <strain evidence="8">SMH4607-1</strain>
    </source>
</reference>
<feature type="compositionally biased region" description="Basic and acidic residues" evidence="6">
    <location>
        <begin position="26"/>
        <end position="36"/>
    </location>
</feature>
<keyword evidence="2" id="KW-0597">Phosphoprotein</keyword>
<keyword evidence="4" id="KW-0833">Ubl conjugation pathway</keyword>
<dbReference type="InterPro" id="IPR057501">
    <property type="entry name" value="DeUb_enz_PH"/>
</dbReference>
<evidence type="ECO:0000256" key="1">
    <source>
        <dbReference type="ARBA" id="ARBA00005234"/>
    </source>
</evidence>
<evidence type="ECO:0000256" key="2">
    <source>
        <dbReference type="ARBA" id="ARBA00022553"/>
    </source>
</evidence>
<dbReference type="InterPro" id="IPR038765">
    <property type="entry name" value="Papain-like_cys_pep_sf"/>
</dbReference>
<name>A0AA40AR04_9PEZI</name>
<feature type="region of interest" description="Disordered" evidence="6">
    <location>
        <begin position="702"/>
        <end position="740"/>
    </location>
</feature>
<feature type="compositionally biased region" description="Polar residues" evidence="6">
    <location>
        <begin position="15"/>
        <end position="24"/>
    </location>
</feature>
<dbReference type="AlphaFoldDB" id="A0AA40AR04"/>
<dbReference type="InterPro" id="IPR003653">
    <property type="entry name" value="Peptidase_C48_C"/>
</dbReference>
<gene>
    <name evidence="8" type="ORF">B0H67DRAFT_186580</name>
</gene>
<proteinExistence type="inferred from homology"/>
<dbReference type="EMBL" id="JAUKUA010000003">
    <property type="protein sequence ID" value="KAK0720404.1"/>
    <property type="molecule type" value="Genomic_DNA"/>
</dbReference>
<keyword evidence="9" id="KW-1185">Reference proteome</keyword>
<feature type="compositionally biased region" description="Polar residues" evidence="6">
    <location>
        <begin position="407"/>
        <end position="426"/>
    </location>
</feature>
<feature type="region of interest" description="Disordered" evidence="6">
    <location>
        <begin position="1031"/>
        <end position="1050"/>
    </location>
</feature>
<evidence type="ECO:0000256" key="5">
    <source>
        <dbReference type="ARBA" id="ARBA00022801"/>
    </source>
</evidence>
<dbReference type="GO" id="GO:0016926">
    <property type="term" value="P:protein desumoylation"/>
    <property type="evidence" value="ECO:0007669"/>
    <property type="project" value="TreeGrafter"/>
</dbReference>
<dbReference type="PANTHER" id="PTHR46896">
    <property type="entry name" value="SENTRIN-SPECIFIC PROTEASE"/>
    <property type="match status" value="1"/>
</dbReference>
<dbReference type="Pfam" id="PF25424">
    <property type="entry name" value="PH_35"/>
    <property type="match status" value="1"/>
</dbReference>
<protein>
    <recommendedName>
        <fullName evidence="7">Ubiquitin-like protease family profile domain-containing protein</fullName>
    </recommendedName>
</protein>
<accession>A0AA40AR04</accession>
<dbReference type="PANTHER" id="PTHR46896:SF3">
    <property type="entry name" value="FI06413P-RELATED"/>
    <property type="match status" value="1"/>
</dbReference>
<evidence type="ECO:0000313" key="8">
    <source>
        <dbReference type="EMBL" id="KAK0720404.1"/>
    </source>
</evidence>
<feature type="region of interest" description="Disordered" evidence="6">
    <location>
        <begin position="859"/>
        <end position="979"/>
    </location>
</feature>
<dbReference type="SUPFAM" id="SSF54001">
    <property type="entry name" value="Cysteine proteinases"/>
    <property type="match status" value="1"/>
</dbReference>
<evidence type="ECO:0000256" key="6">
    <source>
        <dbReference type="SAM" id="MobiDB-lite"/>
    </source>
</evidence>
<feature type="region of interest" description="Disordered" evidence="6">
    <location>
        <begin position="193"/>
        <end position="234"/>
    </location>
</feature>
<feature type="region of interest" description="Disordered" evidence="6">
    <location>
        <begin position="621"/>
        <end position="684"/>
    </location>
</feature>